<evidence type="ECO:0008006" key="2">
    <source>
        <dbReference type="Google" id="ProtNLM"/>
    </source>
</evidence>
<protein>
    <recommendedName>
        <fullName evidence="2">Methyltransferase domain-containing protein</fullName>
    </recommendedName>
</protein>
<dbReference type="SUPFAM" id="SSF53335">
    <property type="entry name" value="S-adenosyl-L-methionine-dependent methyltransferases"/>
    <property type="match status" value="1"/>
</dbReference>
<organism evidence="1">
    <name type="scientific">Pyrodinium bahamense</name>
    <dbReference type="NCBI Taxonomy" id="73915"/>
    <lineage>
        <taxon>Eukaryota</taxon>
        <taxon>Sar</taxon>
        <taxon>Alveolata</taxon>
        <taxon>Dinophyceae</taxon>
        <taxon>Gonyaulacales</taxon>
        <taxon>Pyrocystaceae</taxon>
        <taxon>Pyrodinium</taxon>
    </lineage>
</organism>
<name>A0A7S0A2I6_9DINO</name>
<reference evidence="1" key="1">
    <citation type="submission" date="2021-01" db="EMBL/GenBank/DDBJ databases">
        <authorList>
            <person name="Corre E."/>
            <person name="Pelletier E."/>
            <person name="Niang G."/>
            <person name="Scheremetjew M."/>
            <person name="Finn R."/>
            <person name="Kale V."/>
            <person name="Holt S."/>
            <person name="Cochrane G."/>
            <person name="Meng A."/>
            <person name="Brown T."/>
            <person name="Cohen L."/>
        </authorList>
    </citation>
    <scope>NUCLEOTIDE SEQUENCE</scope>
    <source>
        <strain evidence="1">Pbaha01</strain>
    </source>
</reference>
<accession>A0A7S0A2I6</accession>
<gene>
    <name evidence="1" type="ORF">PBAH0796_LOCUS6637</name>
</gene>
<evidence type="ECO:0000313" key="1">
    <source>
        <dbReference type="EMBL" id="CAD8351270.1"/>
    </source>
</evidence>
<dbReference type="AlphaFoldDB" id="A0A7S0A2I6"/>
<dbReference type="InterPro" id="IPR029063">
    <property type="entry name" value="SAM-dependent_MTases_sf"/>
</dbReference>
<proteinExistence type="predicted"/>
<dbReference type="Gene3D" id="3.40.50.150">
    <property type="entry name" value="Vaccinia Virus protein VP39"/>
    <property type="match status" value="1"/>
</dbReference>
<dbReference type="EMBL" id="HBEG01011190">
    <property type="protein sequence ID" value="CAD8351270.1"/>
    <property type="molecule type" value="Transcribed_RNA"/>
</dbReference>
<sequence length="264" mass="28727">MQVVHLICVAGSALATVMGTYFWLSTDGVLPRLPNIIGPTSSDSSLNATALLKTAKDLWNDIKPVLKEFPELPCGAYDSDILALLSVAHLLRVEVILESGTGTGRTAWFMGRFLSDVKVVTVDLSGTGKNSSCTKHVQAAHAKLATLPNVEAHIGDSFKAIPELMKKHKGKRIGLFIDGPKETAAVKLCAQSLLNSSDVKYCIFHDAKNSGRRILFRSLSQWGRTVALLCCWQPWVDAWPNGSMGLVAGTDYIPFGATNDTWWR</sequence>